<reference evidence="1 2" key="1">
    <citation type="submission" date="2021-03" db="EMBL/GenBank/DDBJ databases">
        <title>Genomic Encyclopedia of Type Strains, Phase IV (KMG-IV): sequencing the most valuable type-strain genomes for metagenomic binning, comparative biology and taxonomic classification.</title>
        <authorList>
            <person name="Goeker M."/>
        </authorList>
    </citation>
    <scope>NUCLEOTIDE SEQUENCE [LARGE SCALE GENOMIC DNA]</scope>
    <source>
        <strain evidence="1 2">DSM 25609</strain>
    </source>
</reference>
<comment type="caution">
    <text evidence="1">The sequence shown here is derived from an EMBL/GenBank/DDBJ whole genome shotgun (WGS) entry which is preliminary data.</text>
</comment>
<organism evidence="1 2">
    <name type="scientific">Virgibacillus natechei</name>
    <dbReference type="NCBI Taxonomy" id="1216297"/>
    <lineage>
        <taxon>Bacteria</taxon>
        <taxon>Bacillati</taxon>
        <taxon>Bacillota</taxon>
        <taxon>Bacilli</taxon>
        <taxon>Bacillales</taxon>
        <taxon>Bacillaceae</taxon>
        <taxon>Virgibacillus</taxon>
    </lineage>
</organism>
<proteinExistence type="predicted"/>
<evidence type="ECO:0000313" key="2">
    <source>
        <dbReference type="Proteomes" id="UP001519345"/>
    </source>
</evidence>
<dbReference type="Proteomes" id="UP001519345">
    <property type="component" value="Unassembled WGS sequence"/>
</dbReference>
<name>A0ABS4IEL8_9BACI</name>
<dbReference type="EMBL" id="JAGGKX010000006">
    <property type="protein sequence ID" value="MBP1969397.1"/>
    <property type="molecule type" value="Genomic_DNA"/>
</dbReference>
<sequence length="38" mass="4595">MFNDIMIYFAKRFAENLMKMIVALAKFDYDEALKEMDK</sequence>
<gene>
    <name evidence="1" type="ORF">J2Z83_001501</name>
</gene>
<accession>A0ABS4IEL8</accession>
<protein>
    <submittedName>
        <fullName evidence="1">Uncharacterized protein</fullName>
    </submittedName>
</protein>
<keyword evidence="2" id="KW-1185">Reference proteome</keyword>
<evidence type="ECO:0000313" key="1">
    <source>
        <dbReference type="EMBL" id="MBP1969397.1"/>
    </source>
</evidence>